<evidence type="ECO:0000256" key="6">
    <source>
        <dbReference type="SAM" id="Phobius"/>
    </source>
</evidence>
<feature type="transmembrane region" description="Helical" evidence="6">
    <location>
        <begin position="98"/>
        <end position="121"/>
    </location>
</feature>
<feature type="transmembrane region" description="Helical" evidence="6">
    <location>
        <begin position="133"/>
        <end position="151"/>
    </location>
</feature>
<keyword evidence="8" id="KW-1185">Reference proteome</keyword>
<keyword evidence="4 6" id="KW-1133">Transmembrane helix</keyword>
<dbReference type="AlphaFoldDB" id="A0A367KL24"/>
<feature type="transmembrane region" description="Helical" evidence="6">
    <location>
        <begin position="301"/>
        <end position="322"/>
    </location>
</feature>
<name>A0A367KL24_RHIST</name>
<dbReference type="Proteomes" id="UP000253551">
    <property type="component" value="Unassembled WGS sequence"/>
</dbReference>
<sequence length="408" mass="46566">MLGVTSTNFDLLVVPQGTILISSTIVLSIQKAYFHRLNKCQEANQAQTSPYKEDLVRKGSFSNRKPLICIHIEALLMTILSAYVLVHKVQHRDTMISIISSLVELGVWLYCVVLSLVFWQYLLSHKFGWTLNVHMRLLFIVQWIALVIRALNSEMAFALWILVLIGFNLVYLTSNMKQGSPFLDQDGRVVSLQTVKSLVGNLFFSWLTPLVNTVNSKGKDTIDTDLPVLPAFSRAHNLFYVFCHTNAKKSLLHRIVLANKRAITLQFSLAVLTGVVQFGQPVFLKMILLHIQHMEEWDKQWFMLDVFYVFMMAVCGAVDNLLTAQLWFVGQSTIEVCIRAMLNVEIYHKVLRQRDVSVLSNKADEEGVGNTVNLMSTDTYLMPTVFSEWFSAWLLFKLLLVSICYILC</sequence>
<evidence type="ECO:0000313" key="8">
    <source>
        <dbReference type="Proteomes" id="UP000253551"/>
    </source>
</evidence>
<dbReference type="GO" id="GO:0016020">
    <property type="term" value="C:membrane"/>
    <property type="evidence" value="ECO:0007669"/>
    <property type="project" value="InterPro"/>
</dbReference>
<evidence type="ECO:0000256" key="3">
    <source>
        <dbReference type="ARBA" id="ARBA00022840"/>
    </source>
</evidence>
<accession>A0A367KL24</accession>
<dbReference type="STRING" id="4846.A0A367KL24"/>
<dbReference type="SUPFAM" id="SSF90123">
    <property type="entry name" value="ABC transporter transmembrane region"/>
    <property type="match status" value="1"/>
</dbReference>
<dbReference type="PANTHER" id="PTHR24223">
    <property type="entry name" value="ATP-BINDING CASSETTE SUB-FAMILY C"/>
    <property type="match status" value="1"/>
</dbReference>
<protein>
    <submittedName>
        <fullName evidence="7">Uncharacterized protein</fullName>
    </submittedName>
</protein>
<dbReference type="PANTHER" id="PTHR24223:SF415">
    <property type="entry name" value="FI20190P1"/>
    <property type="match status" value="1"/>
</dbReference>
<keyword evidence="1 6" id="KW-0812">Transmembrane</keyword>
<dbReference type="OrthoDB" id="10632667at2759"/>
<proteinExistence type="predicted"/>
<evidence type="ECO:0000256" key="2">
    <source>
        <dbReference type="ARBA" id="ARBA00022741"/>
    </source>
</evidence>
<feature type="transmembrane region" description="Helical" evidence="6">
    <location>
        <begin position="67"/>
        <end position="86"/>
    </location>
</feature>
<feature type="transmembrane region" description="Helical" evidence="6">
    <location>
        <begin position="157"/>
        <end position="174"/>
    </location>
</feature>
<dbReference type="Gene3D" id="1.20.1560.10">
    <property type="entry name" value="ABC transporter type 1, transmembrane domain"/>
    <property type="match status" value="1"/>
</dbReference>
<gene>
    <name evidence="7" type="ORF">CU098_010605</name>
</gene>
<dbReference type="InterPro" id="IPR036640">
    <property type="entry name" value="ABC1_TM_sf"/>
</dbReference>
<feature type="transmembrane region" description="Helical" evidence="6">
    <location>
        <begin position="389"/>
        <end position="407"/>
    </location>
</feature>
<evidence type="ECO:0000256" key="4">
    <source>
        <dbReference type="ARBA" id="ARBA00022989"/>
    </source>
</evidence>
<dbReference type="InterPro" id="IPR050173">
    <property type="entry name" value="ABC_transporter_C-like"/>
</dbReference>
<comment type="caution">
    <text evidence="7">The sequence shown here is derived from an EMBL/GenBank/DDBJ whole genome shotgun (WGS) entry which is preliminary data.</text>
</comment>
<dbReference type="GO" id="GO:0005524">
    <property type="term" value="F:ATP binding"/>
    <property type="evidence" value="ECO:0007669"/>
    <property type="project" value="UniProtKB-KW"/>
</dbReference>
<reference evidence="7 8" key="1">
    <citation type="journal article" date="2018" name="G3 (Bethesda)">
        <title>Phylogenetic and Phylogenomic Definition of Rhizopus Species.</title>
        <authorList>
            <person name="Gryganskyi A.P."/>
            <person name="Golan J."/>
            <person name="Dolatabadi S."/>
            <person name="Mondo S."/>
            <person name="Robb S."/>
            <person name="Idnurm A."/>
            <person name="Muszewska A."/>
            <person name="Steczkiewicz K."/>
            <person name="Masonjones S."/>
            <person name="Liao H.L."/>
            <person name="Gajdeczka M.T."/>
            <person name="Anike F."/>
            <person name="Vuek A."/>
            <person name="Anishchenko I.M."/>
            <person name="Voigt K."/>
            <person name="de Hoog G.S."/>
            <person name="Smith M.E."/>
            <person name="Heitman J."/>
            <person name="Vilgalys R."/>
            <person name="Stajich J.E."/>
        </authorList>
    </citation>
    <scope>NUCLEOTIDE SEQUENCE [LARGE SCALE GENOMIC DNA]</scope>
    <source>
        <strain evidence="7 8">LSU 92-RS-03</strain>
    </source>
</reference>
<keyword evidence="3" id="KW-0067">ATP-binding</keyword>
<organism evidence="7 8">
    <name type="scientific">Rhizopus stolonifer</name>
    <name type="common">Rhizopus nigricans</name>
    <dbReference type="NCBI Taxonomy" id="4846"/>
    <lineage>
        <taxon>Eukaryota</taxon>
        <taxon>Fungi</taxon>
        <taxon>Fungi incertae sedis</taxon>
        <taxon>Mucoromycota</taxon>
        <taxon>Mucoromycotina</taxon>
        <taxon>Mucoromycetes</taxon>
        <taxon>Mucorales</taxon>
        <taxon>Mucorineae</taxon>
        <taxon>Rhizopodaceae</taxon>
        <taxon>Rhizopus</taxon>
    </lineage>
</organism>
<keyword evidence="2" id="KW-0547">Nucleotide-binding</keyword>
<evidence type="ECO:0000256" key="1">
    <source>
        <dbReference type="ARBA" id="ARBA00022692"/>
    </source>
</evidence>
<evidence type="ECO:0000313" key="7">
    <source>
        <dbReference type="EMBL" id="RCI02841.1"/>
    </source>
</evidence>
<keyword evidence="5 6" id="KW-0472">Membrane</keyword>
<feature type="transmembrane region" description="Helical" evidence="6">
    <location>
        <begin position="12"/>
        <end position="29"/>
    </location>
</feature>
<evidence type="ECO:0000256" key="5">
    <source>
        <dbReference type="ARBA" id="ARBA00023136"/>
    </source>
</evidence>
<dbReference type="GO" id="GO:0042626">
    <property type="term" value="F:ATPase-coupled transmembrane transporter activity"/>
    <property type="evidence" value="ECO:0007669"/>
    <property type="project" value="TreeGrafter"/>
</dbReference>
<dbReference type="EMBL" id="PJQM01001241">
    <property type="protein sequence ID" value="RCI02841.1"/>
    <property type="molecule type" value="Genomic_DNA"/>
</dbReference>